<dbReference type="InterPro" id="IPR013783">
    <property type="entry name" value="Ig-like_fold"/>
</dbReference>
<dbReference type="Gene3D" id="2.130.10.10">
    <property type="entry name" value="YVTN repeat-like/Quinoprotein amine dehydrogenase"/>
    <property type="match status" value="2"/>
</dbReference>
<proteinExistence type="predicted"/>
<evidence type="ECO:0000313" key="3">
    <source>
        <dbReference type="EMBL" id="PWH84582.1"/>
    </source>
</evidence>
<dbReference type="InterPro" id="IPR016032">
    <property type="entry name" value="Sig_transdc_resp-reg_C-effctor"/>
</dbReference>
<reference evidence="3 4" key="1">
    <citation type="submission" date="2018-05" db="EMBL/GenBank/DDBJ databases">
        <title>Algibacter marinivivus sp. nov., isolated from sample around a algae.</title>
        <authorList>
            <person name="Zhong X."/>
        </authorList>
    </citation>
    <scope>NUCLEOTIDE SEQUENCE [LARGE SCALE GENOMIC DNA]</scope>
    <source>
        <strain evidence="3 4">ZY111</strain>
    </source>
</reference>
<dbReference type="SMART" id="SM00421">
    <property type="entry name" value="HTH_LUXR"/>
    <property type="match status" value="1"/>
</dbReference>
<dbReference type="GO" id="GO:0006355">
    <property type="term" value="P:regulation of DNA-templated transcription"/>
    <property type="evidence" value="ECO:0007669"/>
    <property type="project" value="InterPro"/>
</dbReference>
<feature type="domain" description="HTH luxR-type" evidence="2">
    <location>
        <begin position="873"/>
        <end position="930"/>
    </location>
</feature>
<reference evidence="4" key="3">
    <citation type="submission" date="2018-05" db="EMBL/GenBank/DDBJ databases">
        <authorList>
            <person name="Lu D."/>
        </authorList>
    </citation>
    <scope>NUCLEOTIDE SEQUENCE [LARGE SCALE GENOMIC DNA]</scope>
    <source>
        <strain evidence="4">ZY111</strain>
    </source>
</reference>
<dbReference type="Pfam" id="PF07495">
    <property type="entry name" value="Y_Y_Y"/>
    <property type="match status" value="1"/>
</dbReference>
<reference evidence="4" key="2">
    <citation type="submission" date="2018-05" db="EMBL/GenBank/DDBJ databases">
        <title>Algibacter marinivivus sp. nov., isolated from sample around a algae.</title>
        <authorList>
            <person name="Lu D."/>
        </authorList>
    </citation>
    <scope>NUCLEOTIDE SEQUENCE [LARGE SCALE GENOMIC DNA]</scope>
    <source>
        <strain evidence="4">ZY111</strain>
    </source>
</reference>
<dbReference type="SUPFAM" id="SSF46894">
    <property type="entry name" value="C-terminal effector domain of the bipartite response regulators"/>
    <property type="match status" value="1"/>
</dbReference>
<name>A0A2U2X9Y2_9FLAO</name>
<keyword evidence="4" id="KW-1185">Reference proteome</keyword>
<protein>
    <submittedName>
        <fullName evidence="3">LuxR family transcriptional regulator</fullName>
    </submittedName>
</protein>
<dbReference type="Gene3D" id="2.60.40.10">
    <property type="entry name" value="Immunoglobulins"/>
    <property type="match status" value="1"/>
</dbReference>
<comment type="caution">
    <text evidence="3">The sequence shown here is derived from an EMBL/GenBank/DDBJ whole genome shotgun (WGS) entry which is preliminary data.</text>
</comment>
<evidence type="ECO:0000259" key="2">
    <source>
        <dbReference type="SMART" id="SM00421"/>
    </source>
</evidence>
<dbReference type="InterPro" id="IPR000792">
    <property type="entry name" value="Tscrpt_reg_LuxR_C"/>
</dbReference>
<dbReference type="InterPro" id="IPR011123">
    <property type="entry name" value="Y_Y_Y"/>
</dbReference>
<dbReference type="Gene3D" id="1.10.10.10">
    <property type="entry name" value="Winged helix-like DNA-binding domain superfamily/Winged helix DNA-binding domain"/>
    <property type="match status" value="1"/>
</dbReference>
<dbReference type="Proteomes" id="UP000245375">
    <property type="component" value="Unassembled WGS sequence"/>
</dbReference>
<dbReference type="EMBL" id="QFRI01000001">
    <property type="protein sequence ID" value="PWH84582.1"/>
    <property type="molecule type" value="Genomic_DNA"/>
</dbReference>
<evidence type="ECO:0000256" key="1">
    <source>
        <dbReference type="SAM" id="Phobius"/>
    </source>
</evidence>
<sequence length="933" mass="108177">MKSIVYLLVFGCFILNAQEIPPISIFNPKDYGGEPQNWSISQSSNRYIYTANNKGLLEYNGAKWNLYESPNETIIRSVEVIDDLIYTGSFHDFGYWKRDNFGVLNYTSLAQKLNIEFLEDEEFWNIFGLDNWILFQSLDRIHIYNKSTNAYSVINSTSIISRLYKVNDSFYFQNTNKGLYKIENGRDNIVSEDPIINNNTIVNIFNQNGSLLILTENNGFYRLDSEGLNKWDIPANDLLNTVSVFSSIQLKDKSFMLGCISDGIIHLSTNGELINVIKQSNGLSNNTILSLHEDMDDNIWLGLDNGINCINIKSPYLIFNDKNGAIGSVYTSKVFEGTIYLGTNQGLFYKPLHSNSLFKFISGTQGQVWCLEVINDQLFCGHHTGTFLINRDKADKIATIPGTWQIKNINGHEDLLIQGNYDGLYILKANDNSWDLRNKLKNFNISSRYFEFYNDLELYVSHEYKGIFKLKIDKELTKIVSYREDTLIKKKLYSSLTKYNNNLLFTNDFGVFKLNTLNSRFVKDSILSYLIKTESFTSGKLVSDIKTNKLWSFSSNGINYLSQSNLSGEKKINNIALPIDIRKDIIGYENITHLKDETFLLGTKTGYIILNLDKIIEHEHSININQITVKTLVENDSIGLVDLNSKAQFKNKENNIQISYSISEYFKTLKPEYSYKLDGMYNTWSNWTTNGTVFYKNLPYGNYTFQVKGRVGNQITTNTASYSFTIQRPWYLSYLAIVFYILAIILFSLLMHNIYKRYYKKQRERLMQKTTREFELRELENKQQLMRFRNDKLREDIENKNRELGVSTMNLIKKNEFLSSIKKELENIGDNSNIKQVIKIIDRNLNNTDDWNLFQEAFNNADKDFLKKIKSLHPTLTSNDLRLCAYLRLNLSSKEIAPLLNISPRSVEVKRYRLRKKMNLPHEASLSDYILEI</sequence>
<dbReference type="SUPFAM" id="SSF63829">
    <property type="entry name" value="Calcium-dependent phosphotriesterase"/>
    <property type="match status" value="1"/>
</dbReference>
<dbReference type="GO" id="GO:0003677">
    <property type="term" value="F:DNA binding"/>
    <property type="evidence" value="ECO:0007669"/>
    <property type="project" value="InterPro"/>
</dbReference>
<keyword evidence="1" id="KW-1133">Transmembrane helix</keyword>
<evidence type="ECO:0000313" key="4">
    <source>
        <dbReference type="Proteomes" id="UP000245375"/>
    </source>
</evidence>
<dbReference type="AlphaFoldDB" id="A0A2U2X9Y2"/>
<dbReference type="InterPro" id="IPR015943">
    <property type="entry name" value="WD40/YVTN_repeat-like_dom_sf"/>
</dbReference>
<feature type="transmembrane region" description="Helical" evidence="1">
    <location>
        <begin position="731"/>
        <end position="755"/>
    </location>
</feature>
<dbReference type="OrthoDB" id="1090267at2"/>
<gene>
    <name evidence="3" type="ORF">DIS18_05160</name>
</gene>
<keyword evidence="1" id="KW-0812">Transmembrane</keyword>
<organism evidence="3 4">
    <name type="scientific">Algibacter marinivivus</name>
    <dbReference type="NCBI Taxonomy" id="2100723"/>
    <lineage>
        <taxon>Bacteria</taxon>
        <taxon>Pseudomonadati</taxon>
        <taxon>Bacteroidota</taxon>
        <taxon>Flavobacteriia</taxon>
        <taxon>Flavobacteriales</taxon>
        <taxon>Flavobacteriaceae</taxon>
        <taxon>Algibacter</taxon>
    </lineage>
</organism>
<dbReference type="Pfam" id="PF00196">
    <property type="entry name" value="GerE"/>
    <property type="match status" value="1"/>
</dbReference>
<accession>A0A2U2X9Y2</accession>
<dbReference type="InterPro" id="IPR036388">
    <property type="entry name" value="WH-like_DNA-bd_sf"/>
</dbReference>
<keyword evidence="1" id="KW-0472">Membrane</keyword>